<dbReference type="EMBL" id="JAOQJZ010000001">
    <property type="protein sequence ID" value="MCU6704601.1"/>
    <property type="molecule type" value="Genomic_DNA"/>
</dbReference>
<dbReference type="SUPFAM" id="SSF51182">
    <property type="entry name" value="RmlC-like cupins"/>
    <property type="match status" value="1"/>
</dbReference>
<dbReference type="RefSeq" id="WP_267300274.1">
    <property type="nucleotide sequence ID" value="NZ_JAOQJZ010000001.1"/>
</dbReference>
<gene>
    <name evidence="3" type="ORF">OCV57_01505</name>
</gene>
<proteinExistence type="predicted"/>
<dbReference type="GO" id="GO:0046872">
    <property type="term" value="F:metal ion binding"/>
    <property type="evidence" value="ECO:0007669"/>
    <property type="project" value="UniProtKB-KW"/>
</dbReference>
<dbReference type="Proteomes" id="UP001208131">
    <property type="component" value="Unassembled WGS sequence"/>
</dbReference>
<keyword evidence="1" id="KW-0479">Metal-binding</keyword>
<name>A0AAE3IGF0_9FIRM</name>
<evidence type="ECO:0000259" key="2">
    <source>
        <dbReference type="Pfam" id="PF07883"/>
    </source>
</evidence>
<evidence type="ECO:0000256" key="1">
    <source>
        <dbReference type="ARBA" id="ARBA00022723"/>
    </source>
</evidence>
<organism evidence="3 4">
    <name type="scientific">Hominimerdicola aceti</name>
    <dbReference type="NCBI Taxonomy" id="2981726"/>
    <lineage>
        <taxon>Bacteria</taxon>
        <taxon>Bacillati</taxon>
        <taxon>Bacillota</taxon>
        <taxon>Clostridia</taxon>
        <taxon>Eubacteriales</taxon>
        <taxon>Oscillospiraceae</taxon>
        <taxon>Hominimerdicola</taxon>
    </lineage>
</organism>
<reference evidence="3 4" key="1">
    <citation type="journal article" date="2021" name="ISME Commun">
        <title>Automated analysis of genomic sequences facilitates high-throughput and comprehensive description of bacteria.</title>
        <authorList>
            <person name="Hitch T.C.A."/>
        </authorList>
    </citation>
    <scope>NUCLEOTIDE SEQUENCE [LARGE SCALE GENOMIC DNA]</scope>
    <source>
        <strain evidence="3 4">Sanger_31</strain>
    </source>
</reference>
<accession>A0AAE3IGF0</accession>
<dbReference type="InterPro" id="IPR011051">
    <property type="entry name" value="RmlC_Cupin_sf"/>
</dbReference>
<dbReference type="AlphaFoldDB" id="A0AAE3IGF0"/>
<dbReference type="InterPro" id="IPR013096">
    <property type="entry name" value="Cupin_2"/>
</dbReference>
<keyword evidence="4" id="KW-1185">Reference proteome</keyword>
<dbReference type="PANTHER" id="PTHR35848">
    <property type="entry name" value="OXALATE-BINDING PROTEIN"/>
    <property type="match status" value="1"/>
</dbReference>
<dbReference type="InterPro" id="IPR051610">
    <property type="entry name" value="GPI/OXD"/>
</dbReference>
<evidence type="ECO:0000313" key="4">
    <source>
        <dbReference type="Proteomes" id="UP001208131"/>
    </source>
</evidence>
<dbReference type="Pfam" id="PF07883">
    <property type="entry name" value="Cupin_2"/>
    <property type="match status" value="1"/>
</dbReference>
<sequence>MRIVFDDIKESLAPNFKGGEKSFASRVYSDGKNKMMKGRLEPVASIGLHRHEGNCEMIYVLEGSGKMLYDGGEERLSAGDFHYCPDGHEHSFINDGDSDLVFIAVVPAQ</sequence>
<protein>
    <submittedName>
        <fullName evidence="3">Cupin domain-containing protein</fullName>
    </submittedName>
</protein>
<feature type="domain" description="Cupin type-2" evidence="2">
    <location>
        <begin position="39"/>
        <end position="106"/>
    </location>
</feature>
<dbReference type="Gene3D" id="2.60.120.10">
    <property type="entry name" value="Jelly Rolls"/>
    <property type="match status" value="1"/>
</dbReference>
<dbReference type="InterPro" id="IPR014710">
    <property type="entry name" value="RmlC-like_jellyroll"/>
</dbReference>
<comment type="caution">
    <text evidence="3">The sequence shown here is derived from an EMBL/GenBank/DDBJ whole genome shotgun (WGS) entry which is preliminary data.</text>
</comment>
<evidence type="ECO:0000313" key="3">
    <source>
        <dbReference type="EMBL" id="MCU6704601.1"/>
    </source>
</evidence>
<dbReference type="PANTHER" id="PTHR35848:SF6">
    <property type="entry name" value="CUPIN TYPE-2 DOMAIN-CONTAINING PROTEIN"/>
    <property type="match status" value="1"/>
</dbReference>